<dbReference type="EMBL" id="GBRH01230268">
    <property type="protein sequence ID" value="JAD67627.1"/>
    <property type="molecule type" value="Transcribed_RNA"/>
</dbReference>
<name>A0A0A9C808_ARUDO</name>
<organism evidence="1">
    <name type="scientific">Arundo donax</name>
    <name type="common">Giant reed</name>
    <name type="synonym">Donax arundinaceus</name>
    <dbReference type="NCBI Taxonomy" id="35708"/>
    <lineage>
        <taxon>Eukaryota</taxon>
        <taxon>Viridiplantae</taxon>
        <taxon>Streptophyta</taxon>
        <taxon>Embryophyta</taxon>
        <taxon>Tracheophyta</taxon>
        <taxon>Spermatophyta</taxon>
        <taxon>Magnoliopsida</taxon>
        <taxon>Liliopsida</taxon>
        <taxon>Poales</taxon>
        <taxon>Poaceae</taxon>
        <taxon>PACMAD clade</taxon>
        <taxon>Arundinoideae</taxon>
        <taxon>Arundineae</taxon>
        <taxon>Arundo</taxon>
    </lineage>
</organism>
<sequence length="17" mass="2246">MYSLNLLYIFLWFIYFV</sequence>
<reference evidence="1" key="2">
    <citation type="journal article" date="2015" name="Data Brief">
        <title>Shoot transcriptome of the giant reed, Arundo donax.</title>
        <authorList>
            <person name="Barrero R.A."/>
            <person name="Guerrero F.D."/>
            <person name="Moolhuijzen P."/>
            <person name="Goolsby J.A."/>
            <person name="Tidwell J."/>
            <person name="Bellgard S.E."/>
            <person name="Bellgard M.I."/>
        </authorList>
    </citation>
    <scope>NUCLEOTIDE SEQUENCE</scope>
    <source>
        <tissue evidence="1">Shoot tissue taken approximately 20 cm above the soil surface</tissue>
    </source>
</reference>
<dbReference type="AlphaFoldDB" id="A0A0A9C808"/>
<protein>
    <submittedName>
        <fullName evidence="1">Uncharacterized protein</fullName>
    </submittedName>
</protein>
<evidence type="ECO:0000313" key="1">
    <source>
        <dbReference type="EMBL" id="JAD67627.1"/>
    </source>
</evidence>
<proteinExistence type="predicted"/>
<accession>A0A0A9C808</accession>
<reference evidence="1" key="1">
    <citation type="submission" date="2014-09" db="EMBL/GenBank/DDBJ databases">
        <authorList>
            <person name="Magalhaes I.L.F."/>
            <person name="Oliveira U."/>
            <person name="Santos F.R."/>
            <person name="Vidigal T.H.D.A."/>
            <person name="Brescovit A.D."/>
            <person name="Santos A.J."/>
        </authorList>
    </citation>
    <scope>NUCLEOTIDE SEQUENCE</scope>
    <source>
        <tissue evidence="1">Shoot tissue taken approximately 20 cm above the soil surface</tissue>
    </source>
</reference>